<dbReference type="Pfam" id="PF07366">
    <property type="entry name" value="SnoaL"/>
    <property type="match status" value="1"/>
</dbReference>
<evidence type="ECO:0000313" key="2">
    <source>
        <dbReference type="EMBL" id="RXK09676.1"/>
    </source>
</evidence>
<evidence type="ECO:0000313" key="4">
    <source>
        <dbReference type="Proteomes" id="UP000289193"/>
    </source>
</evidence>
<name>A0AAX2A818_9BACT</name>
<dbReference type="Gene3D" id="3.10.450.50">
    <property type="match status" value="1"/>
</dbReference>
<dbReference type="Proteomes" id="UP000289193">
    <property type="component" value="Unassembled WGS sequence"/>
</dbReference>
<accession>A0AAX2A818</accession>
<dbReference type="PANTHER" id="PTHR38436">
    <property type="entry name" value="POLYKETIDE CYCLASE SNOAL-LIKE DOMAIN"/>
    <property type="match status" value="1"/>
</dbReference>
<dbReference type="EMBL" id="CP031217">
    <property type="protein sequence ID" value="AXH11139.1"/>
    <property type="molecule type" value="Genomic_DNA"/>
</dbReference>
<dbReference type="GO" id="GO:0030638">
    <property type="term" value="P:polyketide metabolic process"/>
    <property type="evidence" value="ECO:0007669"/>
    <property type="project" value="InterPro"/>
</dbReference>
<dbReference type="PANTHER" id="PTHR38436:SF1">
    <property type="entry name" value="ESTER CYCLASE"/>
    <property type="match status" value="1"/>
</dbReference>
<dbReference type="Proteomes" id="UP000253850">
    <property type="component" value="Chromosome"/>
</dbReference>
<dbReference type="EMBL" id="PDKM01000004">
    <property type="protein sequence ID" value="RXK09676.1"/>
    <property type="molecule type" value="Genomic_DNA"/>
</dbReference>
<evidence type="ECO:0000313" key="1">
    <source>
        <dbReference type="EMBL" id="AXH11139.1"/>
    </source>
</evidence>
<dbReference type="AlphaFoldDB" id="A0AAX2A818"/>
<gene>
    <name evidence="1" type="ORF">ABIV_0099</name>
    <name evidence="2" type="ORF">CRV05_08045</name>
</gene>
<dbReference type="RefSeq" id="WP_114838032.1">
    <property type="nucleotide sequence ID" value="NZ_CP031217.1"/>
</dbReference>
<dbReference type="KEGG" id="hbv:ABIV_0099"/>
<dbReference type="InterPro" id="IPR032710">
    <property type="entry name" value="NTF2-like_dom_sf"/>
</dbReference>
<keyword evidence="4" id="KW-1185">Reference proteome</keyword>
<dbReference type="InterPro" id="IPR009959">
    <property type="entry name" value="Cyclase_SnoaL-like"/>
</dbReference>
<sequence length="135" mass="15827">MKTKSYKTLVKEYYEELWNKHNKEYIDKLFHDDIEFHGSLNIDTKGKKEFEEYMDKVIAGIPNLYHGIEIMVEENNTIAVKAVYNGTHKGELFGFEATNNRVKYNGASFFKFNEDKIVSIWVLGDLATLHKQLKK</sequence>
<evidence type="ECO:0000313" key="3">
    <source>
        <dbReference type="Proteomes" id="UP000253850"/>
    </source>
</evidence>
<reference evidence="2 4" key="1">
    <citation type="submission" date="2017-10" db="EMBL/GenBank/DDBJ databases">
        <title>Genomics of the genus Arcobacter.</title>
        <authorList>
            <person name="Perez-Cataluna A."/>
            <person name="Figueras M.J."/>
        </authorList>
    </citation>
    <scope>NUCLEOTIDE SEQUENCE [LARGE SCALE GENOMIC DNA]</scope>
    <source>
        <strain evidence="2 4">CECT 7835</strain>
    </source>
</reference>
<proteinExistence type="predicted"/>
<reference evidence="1 3" key="2">
    <citation type="submission" date="2018-07" db="EMBL/GenBank/DDBJ databases">
        <title>Complete genome of the Arcobacter bivalviorum type strain LMG 26154.</title>
        <authorList>
            <person name="Miller W.G."/>
            <person name="Yee E."/>
            <person name="Bono J.L."/>
        </authorList>
    </citation>
    <scope>NUCLEOTIDE SEQUENCE [LARGE SCALE GENOMIC DNA]</scope>
    <source>
        <strain evidence="1 3">LMG 26154</strain>
    </source>
</reference>
<organism evidence="2 4">
    <name type="scientific">Halarcobacter bivalviorum</name>
    <dbReference type="NCBI Taxonomy" id="663364"/>
    <lineage>
        <taxon>Bacteria</taxon>
        <taxon>Pseudomonadati</taxon>
        <taxon>Campylobacterota</taxon>
        <taxon>Epsilonproteobacteria</taxon>
        <taxon>Campylobacterales</taxon>
        <taxon>Arcobacteraceae</taxon>
        <taxon>Halarcobacter</taxon>
    </lineage>
</organism>
<dbReference type="SUPFAM" id="SSF54427">
    <property type="entry name" value="NTF2-like"/>
    <property type="match status" value="1"/>
</dbReference>
<protein>
    <submittedName>
        <fullName evidence="1">SnoaL-like polyketide cyclase</fullName>
    </submittedName>
</protein>